<keyword evidence="3" id="KW-0539">Nucleus</keyword>
<comment type="subcellular location">
    <subcellularLocation>
        <location evidence="1">Nucleus</location>
    </subcellularLocation>
</comment>
<evidence type="ECO:0000256" key="3">
    <source>
        <dbReference type="ARBA" id="ARBA00023242"/>
    </source>
</evidence>
<feature type="compositionally biased region" description="Low complexity" evidence="4">
    <location>
        <begin position="206"/>
        <end position="222"/>
    </location>
</feature>
<dbReference type="AlphaFoldDB" id="A0AAD2Q167"/>
<feature type="compositionally biased region" description="Acidic residues" evidence="4">
    <location>
        <begin position="355"/>
        <end position="380"/>
    </location>
</feature>
<feature type="compositionally biased region" description="Basic residues" evidence="4">
    <location>
        <begin position="396"/>
        <end position="414"/>
    </location>
</feature>
<feature type="compositionally biased region" description="Acidic residues" evidence="4">
    <location>
        <begin position="454"/>
        <end position="466"/>
    </location>
</feature>
<comment type="caution">
    <text evidence="6">The sequence shown here is derived from an EMBL/GenBank/DDBJ whole genome shotgun (WGS) entry which is preliminary data.</text>
</comment>
<dbReference type="Proteomes" id="UP001295794">
    <property type="component" value="Unassembled WGS sequence"/>
</dbReference>
<feature type="compositionally biased region" description="Polar residues" evidence="4">
    <location>
        <begin position="124"/>
        <end position="133"/>
    </location>
</feature>
<feature type="compositionally biased region" description="Polar residues" evidence="4">
    <location>
        <begin position="171"/>
        <end position="184"/>
    </location>
</feature>
<dbReference type="SMART" id="SM00292">
    <property type="entry name" value="BRCT"/>
    <property type="match status" value="1"/>
</dbReference>
<name>A0AAD2Q167_9AGAR</name>
<dbReference type="InterPro" id="IPR047250">
    <property type="entry name" value="BRCT_p53bp1-like_rpt2"/>
</dbReference>
<dbReference type="PANTHER" id="PTHR15321:SF3">
    <property type="entry name" value="TP53-BINDING PROTEIN 1"/>
    <property type="match status" value="1"/>
</dbReference>
<accession>A0AAD2Q167</accession>
<evidence type="ECO:0000259" key="5">
    <source>
        <dbReference type="SMART" id="SM00292"/>
    </source>
</evidence>
<proteinExistence type="predicted"/>
<dbReference type="GO" id="GO:0045944">
    <property type="term" value="P:positive regulation of transcription by RNA polymerase II"/>
    <property type="evidence" value="ECO:0007669"/>
    <property type="project" value="TreeGrafter"/>
</dbReference>
<dbReference type="Gene3D" id="3.40.50.10190">
    <property type="entry name" value="BRCT domain"/>
    <property type="match status" value="1"/>
</dbReference>
<feature type="compositionally biased region" description="Basic and acidic residues" evidence="4">
    <location>
        <begin position="185"/>
        <end position="198"/>
    </location>
</feature>
<dbReference type="GO" id="GO:0000077">
    <property type="term" value="P:DNA damage checkpoint signaling"/>
    <property type="evidence" value="ECO:0007669"/>
    <property type="project" value="TreeGrafter"/>
</dbReference>
<feature type="domain" description="BRCT" evidence="5">
    <location>
        <begin position="638"/>
        <end position="742"/>
    </location>
</feature>
<dbReference type="GO" id="GO:0042393">
    <property type="term" value="F:histone binding"/>
    <property type="evidence" value="ECO:0007669"/>
    <property type="project" value="TreeGrafter"/>
</dbReference>
<dbReference type="InterPro" id="IPR001357">
    <property type="entry name" value="BRCT_dom"/>
</dbReference>
<feature type="region of interest" description="Disordered" evidence="4">
    <location>
        <begin position="1"/>
        <end position="23"/>
    </location>
</feature>
<protein>
    <recommendedName>
        <fullName evidence="5">BRCT domain-containing protein</fullName>
    </recommendedName>
</protein>
<evidence type="ECO:0000256" key="4">
    <source>
        <dbReference type="SAM" id="MobiDB-lite"/>
    </source>
</evidence>
<gene>
    <name evidence="6" type="ORF">MYCIT1_LOCUS5052</name>
</gene>
<organism evidence="6 7">
    <name type="scientific">Mycena citricolor</name>
    <dbReference type="NCBI Taxonomy" id="2018698"/>
    <lineage>
        <taxon>Eukaryota</taxon>
        <taxon>Fungi</taxon>
        <taxon>Dikarya</taxon>
        <taxon>Basidiomycota</taxon>
        <taxon>Agaricomycotina</taxon>
        <taxon>Agaricomycetes</taxon>
        <taxon>Agaricomycetidae</taxon>
        <taxon>Agaricales</taxon>
        <taxon>Marasmiineae</taxon>
        <taxon>Mycenaceae</taxon>
        <taxon>Mycena</taxon>
    </lineage>
</organism>
<dbReference type="CDD" id="cd17724">
    <property type="entry name" value="BRCT_p53bp1_rpt2"/>
    <property type="match status" value="1"/>
</dbReference>
<dbReference type="InterPro" id="IPR047252">
    <property type="entry name" value="TP53BP1-like"/>
</dbReference>
<dbReference type="CDD" id="cd17745">
    <property type="entry name" value="BRCT_p53bp1_rpt1"/>
    <property type="match status" value="1"/>
</dbReference>
<feature type="compositionally biased region" description="Polar residues" evidence="4">
    <location>
        <begin position="323"/>
        <end position="332"/>
    </location>
</feature>
<evidence type="ECO:0000256" key="1">
    <source>
        <dbReference type="ARBA" id="ARBA00004123"/>
    </source>
</evidence>
<evidence type="ECO:0000313" key="7">
    <source>
        <dbReference type="Proteomes" id="UP001295794"/>
    </source>
</evidence>
<dbReference type="InterPro" id="IPR047249">
    <property type="entry name" value="BRCT_p53bp1-like_rpt1"/>
</dbReference>
<dbReference type="InterPro" id="IPR036420">
    <property type="entry name" value="BRCT_dom_sf"/>
</dbReference>
<keyword evidence="2" id="KW-0227">DNA damage</keyword>
<keyword evidence="7" id="KW-1185">Reference proteome</keyword>
<feature type="compositionally biased region" description="Polar residues" evidence="4">
    <location>
        <begin position="139"/>
        <end position="149"/>
    </location>
</feature>
<evidence type="ECO:0000313" key="6">
    <source>
        <dbReference type="EMBL" id="CAK5264683.1"/>
    </source>
</evidence>
<feature type="region of interest" description="Disordered" evidence="4">
    <location>
        <begin position="261"/>
        <end position="509"/>
    </location>
</feature>
<evidence type="ECO:0000256" key="2">
    <source>
        <dbReference type="ARBA" id="ARBA00022763"/>
    </source>
</evidence>
<sequence length="885" mass="97426">MGRLYKRQDFDEEESQVHGITENMTKSLEEDAIHGQESSNLMEGYVEVRDNTSTSRTHQLTDLFPDLYPLQTQVMDDDGNVVGGHASQKENVQSALSFSTGPQIDSGLPPSSRLSSPQSRIKPMSTTDGNARTNGCLRTPNSAARSRNQQIEEWPGHFSRALDKQNLGTVLVASTPSGSPSGSQEHLETQPEETHEKTQLVTQHGPSQESNSYQTSSPSSSYLHMYDRRSTEPEPTQVIEVAQIRRGCLPTQYLSGYTEENTAADRQATQPWDSEADEPKPRASVNPRPRSLLDSLAAGKREKYGATAQVVARARDLGASAPPQAQSGPNSDTEPDSDSEAAARRTSALTKESVREEEEEEEEQQQGNDCDDDVEEEEPEMPLASVFEDNAELKGKGKGKAKGKGKVSVSRKTKVASASAKKSENQQRGQCKAKATPKSSGRPKRNVTKSSRAEDDDDDDDNDDVEFAAGPSKKRKRFAGVQSPAPPKSVSASRTKKRARTESSPSNELTDLSAGTAIFTFWFQTSFYYVARVLCPSNEGKYKIRFADGKECCIGLRQMRLFQIRKGERILVTTKHAAAIALATVQSDAETVPVRMVASGKQLDVPMAMVHIDAVVYDSRRSVDADELKFCQVSAKEASCFSGCVFLFTLVDDVKKKKISDVIWEQGGTVCAEWPEVIAITEDRKPNRIVLQQQQISPNIPLGNRLFVLSEQAVASSKYMFALALGVPCLHVDVIEAIVDARSFDVWTKYLLPAGLSEMFGCSVTQVVDPEWNAAGRQFKQIMSNPVAFKVFADQRVLCVASEVFRDNHVHKDLPHILLASGASYVEVVRDAKYVKAEYDEFDYVVSITGALPRGVPDDLSVVSWDWIKDSLISRTLGPMEVDSE</sequence>
<dbReference type="Pfam" id="PF18115">
    <property type="entry name" value="Tudor_3"/>
    <property type="match status" value="1"/>
</dbReference>
<dbReference type="InterPro" id="IPR041297">
    <property type="entry name" value="Crb2_Tudor"/>
</dbReference>
<dbReference type="GO" id="GO:0005634">
    <property type="term" value="C:nucleus"/>
    <property type="evidence" value="ECO:0007669"/>
    <property type="project" value="UniProtKB-SubCell"/>
</dbReference>
<reference evidence="6" key="1">
    <citation type="submission" date="2023-11" db="EMBL/GenBank/DDBJ databases">
        <authorList>
            <person name="De Vega J J."/>
            <person name="De Vega J J."/>
        </authorList>
    </citation>
    <scope>NUCLEOTIDE SEQUENCE</scope>
</reference>
<dbReference type="PANTHER" id="PTHR15321">
    <property type="entry name" value="TUMOR SUPPRESSOR P53-BINDING PROTEIN 1"/>
    <property type="match status" value="1"/>
</dbReference>
<dbReference type="SUPFAM" id="SSF52113">
    <property type="entry name" value="BRCT domain"/>
    <property type="match status" value="1"/>
</dbReference>
<feature type="region of interest" description="Disordered" evidence="4">
    <location>
        <begin position="171"/>
        <end position="235"/>
    </location>
</feature>
<dbReference type="EMBL" id="CAVNYO010000066">
    <property type="protein sequence ID" value="CAK5264683.1"/>
    <property type="molecule type" value="Genomic_DNA"/>
</dbReference>
<feature type="compositionally biased region" description="Low complexity" evidence="4">
    <location>
        <begin position="106"/>
        <end position="120"/>
    </location>
</feature>
<feature type="region of interest" description="Disordered" evidence="4">
    <location>
        <begin position="98"/>
        <end position="149"/>
    </location>
</feature>